<sequence>MAACYSQSSTKTLPIILSILIAFSCFNFRSSEACGLSTYWGQNSSEGSLQELCETGYFKYVNIGFLNQFGCDRTPVLNLDGHCDPSSGACTSLSTEILACQSLGIKVQLSLGGPLGNYSLCSADEALELTSYLLRTYLAPDSTGPLGAPLDGIDLAIENTNSALYWDDLVRDLATIVGFPKKVYLSAAPSCPYPDPILGKAIDTGHVDNVWVKFYDNPQCDCDAGISCVLASWFKWSCSLPQRSQLFFGLAPHSQCPLDQILPVIRLSPNYGGIMLSGGINDYSDIPRIHTAACGYQTLRREGSLMSMVD</sequence>
<dbReference type="GO" id="GO:0004568">
    <property type="term" value="F:chitinase activity"/>
    <property type="evidence" value="ECO:0007669"/>
    <property type="project" value="TreeGrafter"/>
</dbReference>
<keyword evidence="1" id="KW-0378">Hydrolase</keyword>
<comment type="caution">
    <text evidence="5">The sequence shown here is derived from an EMBL/GenBank/DDBJ whole genome shotgun (WGS) entry which is preliminary data.</text>
</comment>
<name>A0AAW2NDI8_SESRA</name>
<feature type="chain" id="PRO_5043520185" evidence="3">
    <location>
        <begin position="34"/>
        <end position="310"/>
    </location>
</feature>
<dbReference type="SUPFAM" id="SSF51445">
    <property type="entry name" value="(Trans)glycosidases"/>
    <property type="match status" value="1"/>
</dbReference>
<evidence type="ECO:0000313" key="5">
    <source>
        <dbReference type="EMBL" id="KAL0341005.1"/>
    </source>
</evidence>
<protein>
    <submittedName>
        <fullName evidence="5">Acidic endochitinase</fullName>
    </submittedName>
</protein>
<keyword evidence="2" id="KW-0326">Glycosidase</keyword>
<dbReference type="PANTHER" id="PTHR45708">
    <property type="entry name" value="ENDOCHITINASE"/>
    <property type="match status" value="1"/>
</dbReference>
<dbReference type="GO" id="GO:0005576">
    <property type="term" value="C:extracellular region"/>
    <property type="evidence" value="ECO:0007669"/>
    <property type="project" value="TreeGrafter"/>
</dbReference>
<dbReference type="EMBL" id="JACGWJ010000020">
    <property type="protein sequence ID" value="KAL0341005.1"/>
    <property type="molecule type" value="Genomic_DNA"/>
</dbReference>
<dbReference type="Gene3D" id="3.20.20.80">
    <property type="entry name" value="Glycosidases"/>
    <property type="match status" value="1"/>
</dbReference>
<dbReference type="PROSITE" id="PS51910">
    <property type="entry name" value="GH18_2"/>
    <property type="match status" value="1"/>
</dbReference>
<dbReference type="GO" id="GO:0005975">
    <property type="term" value="P:carbohydrate metabolic process"/>
    <property type="evidence" value="ECO:0007669"/>
    <property type="project" value="InterPro"/>
</dbReference>
<evidence type="ECO:0000259" key="4">
    <source>
        <dbReference type="PROSITE" id="PS51910"/>
    </source>
</evidence>
<dbReference type="InterPro" id="IPR050542">
    <property type="entry name" value="Glycosyl_Hydrlase18_Chitinase"/>
</dbReference>
<reference evidence="5" key="1">
    <citation type="submission" date="2020-06" db="EMBL/GenBank/DDBJ databases">
        <authorList>
            <person name="Li T."/>
            <person name="Hu X."/>
            <person name="Zhang T."/>
            <person name="Song X."/>
            <person name="Zhang H."/>
            <person name="Dai N."/>
            <person name="Sheng W."/>
            <person name="Hou X."/>
            <person name="Wei L."/>
        </authorList>
    </citation>
    <scope>NUCLEOTIDE SEQUENCE</scope>
    <source>
        <strain evidence="5">G02</strain>
        <tissue evidence="5">Leaf</tissue>
    </source>
</reference>
<reference evidence="5" key="2">
    <citation type="journal article" date="2024" name="Plant">
        <title>Genomic evolution and insights into agronomic trait innovations of Sesamum species.</title>
        <authorList>
            <person name="Miao H."/>
            <person name="Wang L."/>
            <person name="Qu L."/>
            <person name="Liu H."/>
            <person name="Sun Y."/>
            <person name="Le M."/>
            <person name="Wang Q."/>
            <person name="Wei S."/>
            <person name="Zheng Y."/>
            <person name="Lin W."/>
            <person name="Duan Y."/>
            <person name="Cao H."/>
            <person name="Xiong S."/>
            <person name="Wang X."/>
            <person name="Wei L."/>
            <person name="Li C."/>
            <person name="Ma Q."/>
            <person name="Ju M."/>
            <person name="Zhao R."/>
            <person name="Li G."/>
            <person name="Mu C."/>
            <person name="Tian Q."/>
            <person name="Mei H."/>
            <person name="Zhang T."/>
            <person name="Gao T."/>
            <person name="Zhang H."/>
        </authorList>
    </citation>
    <scope>NUCLEOTIDE SEQUENCE</scope>
    <source>
        <strain evidence="5">G02</strain>
    </source>
</reference>
<evidence type="ECO:0000256" key="2">
    <source>
        <dbReference type="ARBA" id="ARBA00023295"/>
    </source>
</evidence>
<feature type="signal peptide" evidence="3">
    <location>
        <begin position="1"/>
        <end position="33"/>
    </location>
</feature>
<accession>A0AAW2NDI8</accession>
<proteinExistence type="predicted"/>
<evidence type="ECO:0000256" key="1">
    <source>
        <dbReference type="ARBA" id="ARBA00022801"/>
    </source>
</evidence>
<evidence type="ECO:0000256" key="3">
    <source>
        <dbReference type="SAM" id="SignalP"/>
    </source>
</evidence>
<dbReference type="InterPro" id="IPR001223">
    <property type="entry name" value="Glyco_hydro18_cat"/>
</dbReference>
<organism evidence="5">
    <name type="scientific">Sesamum radiatum</name>
    <name type="common">Black benniseed</name>
    <dbReference type="NCBI Taxonomy" id="300843"/>
    <lineage>
        <taxon>Eukaryota</taxon>
        <taxon>Viridiplantae</taxon>
        <taxon>Streptophyta</taxon>
        <taxon>Embryophyta</taxon>
        <taxon>Tracheophyta</taxon>
        <taxon>Spermatophyta</taxon>
        <taxon>Magnoliopsida</taxon>
        <taxon>eudicotyledons</taxon>
        <taxon>Gunneridae</taxon>
        <taxon>Pentapetalae</taxon>
        <taxon>asterids</taxon>
        <taxon>lamiids</taxon>
        <taxon>Lamiales</taxon>
        <taxon>Pedaliaceae</taxon>
        <taxon>Sesamum</taxon>
    </lineage>
</organism>
<dbReference type="PANTHER" id="PTHR45708:SF49">
    <property type="entry name" value="ENDOCHITINASE"/>
    <property type="match status" value="1"/>
</dbReference>
<keyword evidence="3" id="KW-0732">Signal</keyword>
<dbReference type="InterPro" id="IPR017853">
    <property type="entry name" value="GH"/>
</dbReference>
<gene>
    <name evidence="5" type="ORF">Sradi_4617300</name>
</gene>
<feature type="domain" description="GH18" evidence="4">
    <location>
        <begin position="34"/>
        <end position="310"/>
    </location>
</feature>
<dbReference type="AlphaFoldDB" id="A0AAW2NDI8"/>